<dbReference type="EMBL" id="VOSL01000023">
    <property type="protein sequence ID" value="TXD40854.1"/>
    <property type="molecule type" value="Genomic_DNA"/>
</dbReference>
<gene>
    <name evidence="2" type="ORF">FRC96_05270</name>
</gene>
<accession>A0A5C6XHG8</accession>
<protein>
    <submittedName>
        <fullName evidence="2">ROK family protein</fullName>
    </submittedName>
</protein>
<dbReference type="AlphaFoldDB" id="A0A5C6XHG8"/>
<dbReference type="PANTHER" id="PTHR18964">
    <property type="entry name" value="ROK (REPRESSOR, ORF, KINASE) FAMILY"/>
    <property type="match status" value="1"/>
</dbReference>
<dbReference type="PANTHER" id="PTHR18964:SF149">
    <property type="entry name" value="BIFUNCTIONAL UDP-N-ACETYLGLUCOSAMINE 2-EPIMERASE_N-ACETYLMANNOSAMINE KINASE"/>
    <property type="match status" value="1"/>
</dbReference>
<dbReference type="InterPro" id="IPR000600">
    <property type="entry name" value="ROK"/>
</dbReference>
<dbReference type="SUPFAM" id="SSF53067">
    <property type="entry name" value="Actin-like ATPase domain"/>
    <property type="match status" value="1"/>
</dbReference>
<comment type="similarity">
    <text evidence="1">Belongs to the ROK (NagC/XylR) family.</text>
</comment>
<dbReference type="InterPro" id="IPR049874">
    <property type="entry name" value="ROK_cs"/>
</dbReference>
<dbReference type="Gene3D" id="3.30.420.40">
    <property type="match status" value="2"/>
</dbReference>
<dbReference type="OrthoDB" id="9810372at2"/>
<organism evidence="2 3">
    <name type="scientific">Lujinxingia vulgaris</name>
    <dbReference type="NCBI Taxonomy" id="2600176"/>
    <lineage>
        <taxon>Bacteria</taxon>
        <taxon>Deltaproteobacteria</taxon>
        <taxon>Bradymonadales</taxon>
        <taxon>Lujinxingiaceae</taxon>
        <taxon>Lujinxingia</taxon>
    </lineage>
</organism>
<dbReference type="InterPro" id="IPR043129">
    <property type="entry name" value="ATPase_NBD"/>
</dbReference>
<dbReference type="Pfam" id="PF00480">
    <property type="entry name" value="ROK"/>
    <property type="match status" value="1"/>
</dbReference>
<evidence type="ECO:0000256" key="1">
    <source>
        <dbReference type="ARBA" id="ARBA00006479"/>
    </source>
</evidence>
<evidence type="ECO:0000313" key="2">
    <source>
        <dbReference type="EMBL" id="TXD40854.1"/>
    </source>
</evidence>
<comment type="caution">
    <text evidence="2">The sequence shown here is derived from an EMBL/GenBank/DDBJ whole genome shotgun (WGS) entry which is preliminary data.</text>
</comment>
<reference evidence="2 3" key="1">
    <citation type="submission" date="2019-08" db="EMBL/GenBank/DDBJ databases">
        <title>Bradymonadales sp. TMQ2.</title>
        <authorList>
            <person name="Liang Q."/>
        </authorList>
    </citation>
    <scope>NUCLEOTIDE SEQUENCE [LARGE SCALE GENOMIC DNA]</scope>
    <source>
        <strain evidence="2 3">TMQ2</strain>
    </source>
</reference>
<dbReference type="PROSITE" id="PS01125">
    <property type="entry name" value="ROK"/>
    <property type="match status" value="1"/>
</dbReference>
<proteinExistence type="inferred from homology"/>
<name>A0A5C6XHG8_9DELT</name>
<evidence type="ECO:0000313" key="3">
    <source>
        <dbReference type="Proteomes" id="UP000321046"/>
    </source>
</evidence>
<dbReference type="Proteomes" id="UP000321046">
    <property type="component" value="Unassembled WGS sequence"/>
</dbReference>
<sequence length="343" mass="36089">MSLDPILCVGIDLGGTNARLQIFNDALHPISQGHARIRDDCQPESICHTLSALLKGACLDAHLNVAHLQVIGMGLAGQLSRDGRTVLNAPNLGWLDVDIAHQFEKTVERELGVTPPVFIFNDLNTLVFDEWRLGAARDVSDMLGVYVGTGVGGAIIAGGRLLSGQSNNAGEIGHVKVVPEGRVCGCGQRGCLEAYAGGRHLEARVSEVLDAHPTLQKAHPELGGEVLQLSAVDPIAQDHPPLSAIWEQTSDLLALSLANACTLLNPGALLLGGGVFDHCPTLRRLVVDKTLPLVLEVARRDLQVLRPLGGVESGPRGAAALAMQELAISPPSSIPPLPPGAPR</sequence>